<evidence type="ECO:0000256" key="1">
    <source>
        <dbReference type="SAM" id="MobiDB-lite"/>
    </source>
</evidence>
<comment type="caution">
    <text evidence="2">The sequence shown here is derived from an EMBL/GenBank/DDBJ whole genome shotgun (WGS) entry which is preliminary data.</text>
</comment>
<dbReference type="AlphaFoldDB" id="A0AAE1AJB3"/>
<protein>
    <submittedName>
        <fullName evidence="2">Uncharacterized protein</fullName>
    </submittedName>
</protein>
<gene>
    <name evidence="2" type="ORF">RRG08_030231</name>
</gene>
<sequence>MPAPAAPNPMPLRPHASPGSSLSHATPSSCQPQQHLMPTQSVLMPAPAAPNPMQLVLMPAPASPNPMPLRPHASPGST</sequence>
<evidence type="ECO:0000313" key="3">
    <source>
        <dbReference type="Proteomes" id="UP001283361"/>
    </source>
</evidence>
<dbReference type="EMBL" id="JAWDGP010001755">
    <property type="protein sequence ID" value="KAK3788530.1"/>
    <property type="molecule type" value="Genomic_DNA"/>
</dbReference>
<feature type="compositionally biased region" description="Pro residues" evidence="1">
    <location>
        <begin position="1"/>
        <end position="12"/>
    </location>
</feature>
<dbReference type="Proteomes" id="UP001283361">
    <property type="component" value="Unassembled WGS sequence"/>
</dbReference>
<proteinExistence type="predicted"/>
<evidence type="ECO:0000313" key="2">
    <source>
        <dbReference type="EMBL" id="KAK3788530.1"/>
    </source>
</evidence>
<name>A0AAE1AJB3_9GAST</name>
<feature type="region of interest" description="Disordered" evidence="1">
    <location>
        <begin position="1"/>
        <end position="78"/>
    </location>
</feature>
<accession>A0AAE1AJB3</accession>
<feature type="compositionally biased region" description="Polar residues" evidence="1">
    <location>
        <begin position="18"/>
        <end position="42"/>
    </location>
</feature>
<organism evidence="2 3">
    <name type="scientific">Elysia crispata</name>
    <name type="common">lettuce slug</name>
    <dbReference type="NCBI Taxonomy" id="231223"/>
    <lineage>
        <taxon>Eukaryota</taxon>
        <taxon>Metazoa</taxon>
        <taxon>Spiralia</taxon>
        <taxon>Lophotrochozoa</taxon>
        <taxon>Mollusca</taxon>
        <taxon>Gastropoda</taxon>
        <taxon>Heterobranchia</taxon>
        <taxon>Euthyneura</taxon>
        <taxon>Panpulmonata</taxon>
        <taxon>Sacoglossa</taxon>
        <taxon>Placobranchoidea</taxon>
        <taxon>Plakobranchidae</taxon>
        <taxon>Elysia</taxon>
    </lineage>
</organism>
<reference evidence="2" key="1">
    <citation type="journal article" date="2023" name="G3 (Bethesda)">
        <title>A reference genome for the long-term kleptoplast-retaining sea slug Elysia crispata morphotype clarki.</title>
        <authorList>
            <person name="Eastman K.E."/>
            <person name="Pendleton A.L."/>
            <person name="Shaikh M.A."/>
            <person name="Suttiyut T."/>
            <person name="Ogas R."/>
            <person name="Tomko P."/>
            <person name="Gavelis G."/>
            <person name="Widhalm J.R."/>
            <person name="Wisecaver J.H."/>
        </authorList>
    </citation>
    <scope>NUCLEOTIDE SEQUENCE</scope>
    <source>
        <strain evidence="2">ECLA1</strain>
    </source>
</reference>
<keyword evidence="3" id="KW-1185">Reference proteome</keyword>